<feature type="compositionally biased region" description="Basic and acidic residues" evidence="4">
    <location>
        <begin position="267"/>
        <end position="276"/>
    </location>
</feature>
<protein>
    <submittedName>
        <fullName evidence="6">Polyamine-transporting ATPase</fullName>
    </submittedName>
</protein>
<evidence type="ECO:0000256" key="2">
    <source>
        <dbReference type="ARBA" id="ARBA00022741"/>
    </source>
</evidence>
<feature type="region of interest" description="Disordered" evidence="4">
    <location>
        <begin position="257"/>
        <end position="276"/>
    </location>
</feature>
<dbReference type="GO" id="GO:0043190">
    <property type="term" value="C:ATP-binding cassette (ABC) transporter complex"/>
    <property type="evidence" value="ECO:0007669"/>
    <property type="project" value="InterPro"/>
</dbReference>
<keyword evidence="1" id="KW-0813">Transport</keyword>
<feature type="domain" description="ABC transporter" evidence="5">
    <location>
        <begin position="5"/>
        <end position="235"/>
    </location>
</feature>
<dbReference type="Pfam" id="PF08402">
    <property type="entry name" value="TOBE_2"/>
    <property type="match status" value="1"/>
</dbReference>
<reference evidence="6" key="1">
    <citation type="journal article" date="2014" name="Int. J. Syst. Evol. Microbiol.">
        <title>Complete genome sequence of Corynebacterium casei LMG S-19264T (=DSM 44701T), isolated from a smear-ripened cheese.</title>
        <authorList>
            <consortium name="US DOE Joint Genome Institute (JGI-PGF)"/>
            <person name="Walter F."/>
            <person name="Albersmeier A."/>
            <person name="Kalinowski J."/>
            <person name="Ruckert C."/>
        </authorList>
    </citation>
    <scope>NUCLEOTIDE SEQUENCE</scope>
    <source>
        <strain evidence="6">CCM 7684</strain>
    </source>
</reference>
<evidence type="ECO:0000313" key="7">
    <source>
        <dbReference type="Proteomes" id="UP000602745"/>
    </source>
</evidence>
<evidence type="ECO:0000313" key="6">
    <source>
        <dbReference type="EMBL" id="GGE28048.1"/>
    </source>
</evidence>
<dbReference type="SUPFAM" id="SSF52540">
    <property type="entry name" value="P-loop containing nucleoside triphosphate hydrolases"/>
    <property type="match status" value="1"/>
</dbReference>
<comment type="caution">
    <text evidence="6">The sequence shown here is derived from an EMBL/GenBank/DDBJ whole genome shotgun (WGS) entry which is preliminary data.</text>
</comment>
<evidence type="ECO:0000256" key="3">
    <source>
        <dbReference type="ARBA" id="ARBA00022840"/>
    </source>
</evidence>
<dbReference type="PROSITE" id="PS00211">
    <property type="entry name" value="ABC_TRANSPORTER_1"/>
    <property type="match status" value="1"/>
</dbReference>
<dbReference type="FunFam" id="3.40.50.300:FF:000133">
    <property type="entry name" value="Spermidine/putrescine import ATP-binding protein PotA"/>
    <property type="match status" value="1"/>
</dbReference>
<evidence type="ECO:0000256" key="4">
    <source>
        <dbReference type="SAM" id="MobiDB-lite"/>
    </source>
</evidence>
<dbReference type="InterPro" id="IPR017871">
    <property type="entry name" value="ABC_transporter-like_CS"/>
</dbReference>
<evidence type="ECO:0000256" key="1">
    <source>
        <dbReference type="ARBA" id="ARBA00022448"/>
    </source>
</evidence>
<dbReference type="Gene3D" id="2.40.50.100">
    <property type="match status" value="1"/>
</dbReference>
<keyword evidence="7" id="KW-1185">Reference proteome</keyword>
<gene>
    <name evidence="6" type="ORF">GCM10007276_01550</name>
</gene>
<keyword evidence="2" id="KW-0547">Nucleotide-binding</keyword>
<reference evidence="6" key="2">
    <citation type="submission" date="2020-09" db="EMBL/GenBank/DDBJ databases">
        <authorList>
            <person name="Sun Q."/>
            <person name="Sedlacek I."/>
        </authorList>
    </citation>
    <scope>NUCLEOTIDE SEQUENCE</scope>
    <source>
        <strain evidence="6">CCM 7684</strain>
    </source>
</reference>
<dbReference type="PROSITE" id="PS50893">
    <property type="entry name" value="ABC_TRANSPORTER_2"/>
    <property type="match status" value="1"/>
</dbReference>
<dbReference type="RefSeq" id="WP_188407773.1">
    <property type="nucleotide sequence ID" value="NZ_BMCP01000001.1"/>
</dbReference>
<dbReference type="SUPFAM" id="SSF50331">
    <property type="entry name" value="MOP-like"/>
    <property type="match status" value="1"/>
</dbReference>
<dbReference type="AlphaFoldDB" id="A0A8J2VIV6"/>
<dbReference type="GO" id="GO:0022857">
    <property type="term" value="F:transmembrane transporter activity"/>
    <property type="evidence" value="ECO:0007669"/>
    <property type="project" value="InterPro"/>
</dbReference>
<evidence type="ECO:0000259" key="5">
    <source>
        <dbReference type="PROSITE" id="PS50893"/>
    </source>
</evidence>
<dbReference type="SMART" id="SM00382">
    <property type="entry name" value="AAA"/>
    <property type="match status" value="1"/>
</dbReference>
<dbReference type="InterPro" id="IPR003439">
    <property type="entry name" value="ABC_transporter-like_ATP-bd"/>
</dbReference>
<dbReference type="EMBL" id="BMCP01000001">
    <property type="protein sequence ID" value="GGE28048.1"/>
    <property type="molecule type" value="Genomic_DNA"/>
</dbReference>
<dbReference type="InterPro" id="IPR050093">
    <property type="entry name" value="ABC_SmlMolc_Importer"/>
</dbReference>
<dbReference type="Pfam" id="PF00005">
    <property type="entry name" value="ABC_tran"/>
    <property type="match status" value="1"/>
</dbReference>
<dbReference type="InterPro" id="IPR003593">
    <property type="entry name" value="AAA+_ATPase"/>
</dbReference>
<dbReference type="Gene3D" id="3.40.50.300">
    <property type="entry name" value="P-loop containing nucleotide triphosphate hydrolases"/>
    <property type="match status" value="1"/>
</dbReference>
<dbReference type="GO" id="GO:0016887">
    <property type="term" value="F:ATP hydrolysis activity"/>
    <property type="evidence" value="ECO:0007669"/>
    <property type="project" value="InterPro"/>
</dbReference>
<accession>A0A8J2VIV6</accession>
<dbReference type="PANTHER" id="PTHR42781">
    <property type="entry name" value="SPERMIDINE/PUTRESCINE IMPORT ATP-BINDING PROTEIN POTA"/>
    <property type="match status" value="1"/>
</dbReference>
<proteinExistence type="predicted"/>
<dbReference type="InterPro" id="IPR008995">
    <property type="entry name" value="Mo/tungstate-bd_C_term_dom"/>
</dbReference>
<dbReference type="GO" id="GO:0015847">
    <property type="term" value="P:putrescine transport"/>
    <property type="evidence" value="ECO:0007669"/>
    <property type="project" value="UniProtKB-ARBA"/>
</dbReference>
<dbReference type="PANTHER" id="PTHR42781:SF4">
    <property type="entry name" value="SPERMIDINE_PUTRESCINE IMPORT ATP-BINDING PROTEIN POTA"/>
    <property type="match status" value="1"/>
</dbReference>
<dbReference type="InterPro" id="IPR027417">
    <property type="entry name" value="P-loop_NTPase"/>
</dbReference>
<name>A0A8J2VIV6_9RHOB</name>
<organism evidence="6 7">
    <name type="scientific">Agaricicola taiwanensis</name>
    <dbReference type="NCBI Taxonomy" id="591372"/>
    <lineage>
        <taxon>Bacteria</taxon>
        <taxon>Pseudomonadati</taxon>
        <taxon>Pseudomonadota</taxon>
        <taxon>Alphaproteobacteria</taxon>
        <taxon>Rhodobacterales</taxon>
        <taxon>Paracoccaceae</taxon>
        <taxon>Agaricicola</taxon>
    </lineage>
</organism>
<dbReference type="Proteomes" id="UP000602745">
    <property type="component" value="Unassembled WGS sequence"/>
</dbReference>
<dbReference type="InterPro" id="IPR013611">
    <property type="entry name" value="Transp-assoc_OB_typ2"/>
</dbReference>
<dbReference type="GO" id="GO:0005524">
    <property type="term" value="F:ATP binding"/>
    <property type="evidence" value="ECO:0007669"/>
    <property type="project" value="UniProtKB-KW"/>
</dbReference>
<keyword evidence="3" id="KW-0067">ATP-binding</keyword>
<sequence>MKSKLSIKNVWKSYGSVMALKETSLEVPEGEFLTLLGPSGSGKTTLLMTLAGLVLPDGGEIRIDGVLSTFAPSHQRDIGMVFQNYALFPHLTIYENIAFPLRMRRMPAAEIDRKVKRILEIVRLPHVAERFPSELSGGQQQRIALARCTVYQPSIVLMDEPLGALDKKLRDQMQIEIKMLHEELKTTILYVTHDQEEAMSMSDRICLMNDGQIEQIGTPNDLYFEPKSIFTALFLGGANMFPVRIKDQDTDFDTYEGPGGGMIRAPRTNDPRRSGTDELSIMVRPEHITLLRSDEHAENAAEVRVRNSVMVGPVTKYFGELADGTDVTFTQLTTAPTRSAISGDTIRIGWPAARTVVLPGRSVGHE</sequence>